<dbReference type="InterPro" id="IPR050104">
    <property type="entry name" value="FMN-dep_NADH:Q_OxRdtase_AzoR1"/>
</dbReference>
<evidence type="ECO:0000256" key="6">
    <source>
        <dbReference type="HAMAP-Rule" id="MF_01216"/>
    </source>
</evidence>
<keyword evidence="3 6" id="KW-0560">Oxidoreductase</keyword>
<comment type="catalytic activity">
    <reaction evidence="5">
        <text>N,N-dimethyl-1,4-phenylenediamine + anthranilate + 2 NAD(+) = 2-(4-dimethylaminophenyl)diazenylbenzoate + 2 NADH + 2 H(+)</text>
        <dbReference type="Rhea" id="RHEA:55872"/>
        <dbReference type="ChEBI" id="CHEBI:15378"/>
        <dbReference type="ChEBI" id="CHEBI:15783"/>
        <dbReference type="ChEBI" id="CHEBI:16567"/>
        <dbReference type="ChEBI" id="CHEBI:57540"/>
        <dbReference type="ChEBI" id="CHEBI:57945"/>
        <dbReference type="ChEBI" id="CHEBI:71579"/>
        <dbReference type="EC" id="1.7.1.17"/>
    </reaction>
    <physiologicalReaction direction="right-to-left" evidence="5">
        <dbReference type="Rhea" id="RHEA:55874"/>
    </physiologicalReaction>
</comment>
<keyword evidence="2 6" id="KW-0288">FMN</keyword>
<reference evidence="8" key="1">
    <citation type="submission" date="2022-04" db="EMBL/GenBank/DDBJ databases">
        <title>Hymenobacter sp. isolated from the air.</title>
        <authorList>
            <person name="Won M."/>
            <person name="Lee C.-M."/>
            <person name="Woen H.-Y."/>
            <person name="Kwon S.-W."/>
        </authorList>
    </citation>
    <scope>NUCLEOTIDE SEQUENCE</scope>
    <source>
        <strain evidence="8">5420S-77</strain>
        <plasmid evidence="8">unnamed2</plasmid>
    </source>
</reference>
<dbReference type="HAMAP" id="MF_01216">
    <property type="entry name" value="Azoreductase_type1"/>
    <property type="match status" value="1"/>
</dbReference>
<feature type="binding site" evidence="6">
    <location>
        <begin position="98"/>
        <end position="101"/>
    </location>
    <ligand>
        <name>FMN</name>
        <dbReference type="ChEBI" id="CHEBI:58210"/>
    </ligand>
</feature>
<dbReference type="InterPro" id="IPR023048">
    <property type="entry name" value="NADH:quinone_OxRdtase_FMN_depd"/>
</dbReference>
<comment type="cofactor">
    <cofactor evidence="6">
        <name>FMN</name>
        <dbReference type="ChEBI" id="CHEBI:58210"/>
    </cofactor>
    <text evidence="6">Binds 1 FMN per subunit.</text>
</comment>
<dbReference type="PANTHER" id="PTHR43741:SF7">
    <property type="entry name" value="FMN-DEPENDENT NADH:QUINONE OXIDOREDUCTASE"/>
    <property type="match status" value="1"/>
</dbReference>
<dbReference type="EC" id="1.7.1.17" evidence="6"/>
<feature type="binding site" evidence="6">
    <location>
        <begin position="16"/>
        <end position="18"/>
    </location>
    <ligand>
        <name>FMN</name>
        <dbReference type="ChEBI" id="CHEBI:58210"/>
    </ligand>
</feature>
<evidence type="ECO:0000313" key="8">
    <source>
        <dbReference type="EMBL" id="UOQ68869.1"/>
    </source>
</evidence>
<geneLocation type="plasmid" evidence="8 9">
    <name>unnamed2</name>
</geneLocation>
<keyword evidence="8" id="KW-0614">Plasmid</keyword>
<evidence type="ECO:0000256" key="2">
    <source>
        <dbReference type="ARBA" id="ARBA00022643"/>
    </source>
</evidence>
<dbReference type="Proteomes" id="UP000830401">
    <property type="component" value="Plasmid unnamed2"/>
</dbReference>
<comment type="caution">
    <text evidence="6">Lacks conserved residue(s) required for the propagation of feature annotation.</text>
</comment>
<evidence type="ECO:0000313" key="9">
    <source>
        <dbReference type="Proteomes" id="UP000830401"/>
    </source>
</evidence>
<evidence type="ECO:0000256" key="5">
    <source>
        <dbReference type="ARBA" id="ARBA00048542"/>
    </source>
</evidence>
<dbReference type="InterPro" id="IPR003680">
    <property type="entry name" value="Flavodoxin_fold"/>
</dbReference>
<comment type="similarity">
    <text evidence="6">Belongs to the azoreductase type 1 family.</text>
</comment>
<keyword evidence="9" id="KW-1185">Reference proteome</keyword>
<dbReference type="EC" id="1.6.5.-" evidence="6"/>
<comment type="function">
    <text evidence="6">Also exhibits azoreductase activity. Catalyzes the reductive cleavage of the azo bond in aromatic azo compounds to the corresponding amines.</text>
</comment>
<evidence type="ECO:0000256" key="4">
    <source>
        <dbReference type="ARBA" id="ARBA00023027"/>
    </source>
</evidence>
<accession>A0ABY4GEA1</accession>
<evidence type="ECO:0000259" key="7">
    <source>
        <dbReference type="Pfam" id="PF02525"/>
    </source>
</evidence>
<gene>
    <name evidence="6" type="primary">azoR</name>
    <name evidence="8" type="ORF">MUN86_24480</name>
</gene>
<protein>
    <recommendedName>
        <fullName evidence="6">FMN dependent NADH:quinone oxidoreductase</fullName>
        <ecNumber evidence="6">1.6.5.-</ecNumber>
    </recommendedName>
    <alternativeName>
        <fullName evidence="6">Azo-dye reductase</fullName>
    </alternativeName>
    <alternativeName>
        <fullName evidence="6">FMN-dependent NADH-azo compound oxidoreductase</fullName>
    </alternativeName>
    <alternativeName>
        <fullName evidence="6">FMN-dependent NADH-azoreductase</fullName>
        <ecNumber evidence="6">1.7.1.17</ecNumber>
    </alternativeName>
</protein>
<dbReference type="InterPro" id="IPR029039">
    <property type="entry name" value="Flavoprotein-like_sf"/>
</dbReference>
<dbReference type="SUPFAM" id="SSF52218">
    <property type="entry name" value="Flavoproteins"/>
    <property type="match status" value="1"/>
</dbReference>
<feature type="domain" description="Flavodoxin-like fold" evidence="7">
    <location>
        <begin position="1"/>
        <end position="202"/>
    </location>
</feature>
<dbReference type="PANTHER" id="PTHR43741">
    <property type="entry name" value="FMN-DEPENDENT NADH-AZOREDUCTASE 1"/>
    <property type="match status" value="1"/>
</dbReference>
<proteinExistence type="inferred from homology"/>
<organism evidence="8 9">
    <name type="scientific">Hymenobacter volaticus</name>
    <dbReference type="NCBI Taxonomy" id="2932254"/>
    <lineage>
        <taxon>Bacteria</taxon>
        <taxon>Pseudomonadati</taxon>
        <taxon>Bacteroidota</taxon>
        <taxon>Cytophagia</taxon>
        <taxon>Cytophagales</taxon>
        <taxon>Hymenobacteraceae</taxon>
        <taxon>Hymenobacter</taxon>
    </lineage>
</organism>
<comment type="subunit">
    <text evidence="6">Homodimer.</text>
</comment>
<dbReference type="EMBL" id="CP095063">
    <property type="protein sequence ID" value="UOQ68869.1"/>
    <property type="molecule type" value="Genomic_DNA"/>
</dbReference>
<evidence type="ECO:0000256" key="3">
    <source>
        <dbReference type="ARBA" id="ARBA00023002"/>
    </source>
</evidence>
<comment type="catalytic activity">
    <reaction evidence="6">
        <text>2 a quinone + NADH + H(+) = 2 a 1,4-benzosemiquinone + NAD(+)</text>
        <dbReference type="Rhea" id="RHEA:65952"/>
        <dbReference type="ChEBI" id="CHEBI:15378"/>
        <dbReference type="ChEBI" id="CHEBI:57540"/>
        <dbReference type="ChEBI" id="CHEBI:57945"/>
        <dbReference type="ChEBI" id="CHEBI:132124"/>
        <dbReference type="ChEBI" id="CHEBI:134225"/>
    </reaction>
</comment>
<dbReference type="Pfam" id="PF02525">
    <property type="entry name" value="Flavodoxin_2"/>
    <property type="match status" value="1"/>
</dbReference>
<keyword evidence="1 6" id="KW-0285">Flavoprotein</keyword>
<name>A0ABY4GEA1_9BACT</name>
<keyword evidence="4 6" id="KW-0520">NAD</keyword>
<dbReference type="RefSeq" id="WP_245126494.1">
    <property type="nucleotide sequence ID" value="NZ_CP095063.1"/>
</dbReference>
<evidence type="ECO:0000256" key="1">
    <source>
        <dbReference type="ARBA" id="ARBA00022630"/>
    </source>
</evidence>
<comment type="function">
    <text evidence="6">Quinone reductase that provides resistance to thiol-specific stress caused by electrophilic quinones.</text>
</comment>
<dbReference type="Gene3D" id="3.40.50.360">
    <property type="match status" value="1"/>
</dbReference>
<sequence length="211" mass="22770">MNVLLIKGTPKSAETSVSLQMAQAFVETYQVTHPLTEVTVLDLYADEVPLLDEDVFSGWGKLAAQLPLTAVESRKVERLSNLVDQFLAADTVVFALPMWNFGYPPMVKAYLDAIAVAGKTFRYTAEGPIGLAGNKRVVVCEARGGVYSSGPAQAMEHTSSYLTTFLSFIGITNVQFILAEGLAMDATQLPARRQEALERARQAATPLAVAA</sequence>